<evidence type="ECO:0000256" key="5">
    <source>
        <dbReference type="ARBA" id="ARBA00022705"/>
    </source>
</evidence>
<feature type="domain" description="DNA polymerase III delta subunit-like C-terminal" evidence="10">
    <location>
        <begin position="208"/>
        <end position="326"/>
    </location>
</feature>
<reference evidence="11 12" key="1">
    <citation type="submission" date="2018-11" db="EMBL/GenBank/DDBJ databases">
        <title>Genomic Encyclopedia of Type Strains, Phase IV (KMG-IV): sequencing the most valuable type-strain genomes for metagenomic binning, comparative biology and taxonomic classification.</title>
        <authorList>
            <person name="Goeker M."/>
        </authorList>
    </citation>
    <scope>NUCLEOTIDE SEQUENCE [LARGE SCALE GENOMIC DNA]</scope>
    <source>
        <strain evidence="11 12">DSM 22027</strain>
    </source>
</reference>
<protein>
    <recommendedName>
        <fullName evidence="2">DNA polymerase III subunit delta</fullName>
        <ecNumber evidence="1">2.7.7.7</ecNumber>
    </recommendedName>
</protein>
<dbReference type="Gene3D" id="1.10.8.60">
    <property type="match status" value="1"/>
</dbReference>
<proteinExistence type="inferred from homology"/>
<keyword evidence="4" id="KW-0548">Nucleotidyltransferase</keyword>
<dbReference type="OrthoDB" id="9769782at2"/>
<evidence type="ECO:0000259" key="10">
    <source>
        <dbReference type="Pfam" id="PF21694"/>
    </source>
</evidence>
<evidence type="ECO:0000256" key="7">
    <source>
        <dbReference type="ARBA" id="ARBA00034754"/>
    </source>
</evidence>
<dbReference type="Gene3D" id="3.40.50.300">
    <property type="entry name" value="P-loop containing nucleotide triphosphate hydrolases"/>
    <property type="match status" value="1"/>
</dbReference>
<dbReference type="GO" id="GO:0009360">
    <property type="term" value="C:DNA polymerase III complex"/>
    <property type="evidence" value="ECO:0007669"/>
    <property type="project" value="InterPro"/>
</dbReference>
<evidence type="ECO:0000259" key="9">
    <source>
        <dbReference type="Pfam" id="PF06144"/>
    </source>
</evidence>
<comment type="similarity">
    <text evidence="7">Belongs to the DNA polymerase HolA subunit family.</text>
</comment>
<dbReference type="GO" id="GO:0003677">
    <property type="term" value="F:DNA binding"/>
    <property type="evidence" value="ECO:0007669"/>
    <property type="project" value="InterPro"/>
</dbReference>
<dbReference type="Proteomes" id="UP000276223">
    <property type="component" value="Unassembled WGS sequence"/>
</dbReference>
<dbReference type="PANTHER" id="PTHR34388:SF1">
    <property type="entry name" value="DNA POLYMERASE III SUBUNIT DELTA"/>
    <property type="match status" value="1"/>
</dbReference>
<accession>A0A3N1UQW2</accession>
<dbReference type="Pfam" id="PF21694">
    <property type="entry name" value="DNA_pol3_delta_C"/>
    <property type="match status" value="1"/>
</dbReference>
<dbReference type="EMBL" id="RJVA01000013">
    <property type="protein sequence ID" value="ROQ91090.1"/>
    <property type="molecule type" value="Genomic_DNA"/>
</dbReference>
<dbReference type="Gene3D" id="1.20.272.10">
    <property type="match status" value="1"/>
</dbReference>
<dbReference type="NCBIfam" id="TIGR01128">
    <property type="entry name" value="holA"/>
    <property type="match status" value="1"/>
</dbReference>
<dbReference type="SUPFAM" id="SSF52540">
    <property type="entry name" value="P-loop containing nucleoside triphosphate hydrolases"/>
    <property type="match status" value="1"/>
</dbReference>
<evidence type="ECO:0000256" key="4">
    <source>
        <dbReference type="ARBA" id="ARBA00022695"/>
    </source>
</evidence>
<feature type="domain" description="DNA polymerase III delta N-terminal" evidence="9">
    <location>
        <begin position="19"/>
        <end position="116"/>
    </location>
</feature>
<evidence type="ECO:0000256" key="3">
    <source>
        <dbReference type="ARBA" id="ARBA00022679"/>
    </source>
</evidence>
<dbReference type="InterPro" id="IPR010372">
    <property type="entry name" value="DNA_pol3_delta_N"/>
</dbReference>
<evidence type="ECO:0000313" key="12">
    <source>
        <dbReference type="Proteomes" id="UP000276223"/>
    </source>
</evidence>
<dbReference type="GO" id="GO:0003887">
    <property type="term" value="F:DNA-directed DNA polymerase activity"/>
    <property type="evidence" value="ECO:0007669"/>
    <property type="project" value="UniProtKB-KW"/>
</dbReference>
<evidence type="ECO:0000313" key="11">
    <source>
        <dbReference type="EMBL" id="ROQ91090.1"/>
    </source>
</evidence>
<dbReference type="RefSeq" id="WP_123290812.1">
    <property type="nucleotide sequence ID" value="NZ_RJVA01000013.1"/>
</dbReference>
<dbReference type="InterPro" id="IPR005790">
    <property type="entry name" value="DNA_polIII_delta"/>
</dbReference>
<dbReference type="Pfam" id="PF06144">
    <property type="entry name" value="DNA_pol3_delta"/>
    <property type="match status" value="1"/>
</dbReference>
<dbReference type="AlphaFoldDB" id="A0A3N1UQW2"/>
<evidence type="ECO:0000256" key="8">
    <source>
        <dbReference type="ARBA" id="ARBA00049244"/>
    </source>
</evidence>
<dbReference type="SUPFAM" id="SSF48019">
    <property type="entry name" value="post-AAA+ oligomerization domain-like"/>
    <property type="match status" value="1"/>
</dbReference>
<comment type="catalytic activity">
    <reaction evidence="8">
        <text>DNA(n) + a 2'-deoxyribonucleoside 5'-triphosphate = DNA(n+1) + diphosphate</text>
        <dbReference type="Rhea" id="RHEA:22508"/>
        <dbReference type="Rhea" id="RHEA-COMP:17339"/>
        <dbReference type="Rhea" id="RHEA-COMP:17340"/>
        <dbReference type="ChEBI" id="CHEBI:33019"/>
        <dbReference type="ChEBI" id="CHEBI:61560"/>
        <dbReference type="ChEBI" id="CHEBI:173112"/>
        <dbReference type="EC" id="2.7.7.7"/>
    </reaction>
</comment>
<keyword evidence="12" id="KW-1185">Reference proteome</keyword>
<organism evidence="11 12">
    <name type="scientific">Desulfosoma caldarium</name>
    <dbReference type="NCBI Taxonomy" id="610254"/>
    <lineage>
        <taxon>Bacteria</taxon>
        <taxon>Pseudomonadati</taxon>
        <taxon>Thermodesulfobacteriota</taxon>
        <taxon>Syntrophobacteria</taxon>
        <taxon>Syntrophobacterales</taxon>
        <taxon>Syntrophobacteraceae</taxon>
        <taxon>Desulfosoma</taxon>
    </lineage>
</organism>
<evidence type="ECO:0000256" key="2">
    <source>
        <dbReference type="ARBA" id="ARBA00017703"/>
    </source>
</evidence>
<dbReference type="PANTHER" id="PTHR34388">
    <property type="entry name" value="DNA POLYMERASE III SUBUNIT DELTA"/>
    <property type="match status" value="1"/>
</dbReference>
<comment type="caution">
    <text evidence="11">The sequence shown here is derived from an EMBL/GenBank/DDBJ whole genome shotgun (WGS) entry which is preliminary data.</text>
</comment>
<keyword evidence="3" id="KW-0808">Transferase</keyword>
<dbReference type="InterPro" id="IPR027417">
    <property type="entry name" value="P-loop_NTPase"/>
</dbReference>
<gene>
    <name evidence="11" type="ORF">EDC27_2367</name>
</gene>
<name>A0A3N1UQW2_9BACT</name>
<dbReference type="InterPro" id="IPR008921">
    <property type="entry name" value="DNA_pol3_clamp-load_cplx_C"/>
</dbReference>
<dbReference type="GO" id="GO:0006261">
    <property type="term" value="P:DNA-templated DNA replication"/>
    <property type="evidence" value="ECO:0007669"/>
    <property type="project" value="TreeGrafter"/>
</dbReference>
<keyword evidence="5" id="KW-0235">DNA replication</keyword>
<sequence length="344" mass="38034">MDSRLFFKHLGEIPPKTIYLFRGDEAALMDKAWEALLKAVRGLEGPSVQGESLDAKDTTVHEVVNRARTVPMFTSRRVLRVRHVDLWPKEQRDVLERYAANPNPRTHVVLTLGLKKSWKGLEKAVEAHGAIVDFQPLQERQLPAWAREKAAAWGKTLTPSAASLLVEAVGTDLHALEKEIEKLCLYVGDASQITADDVEVASSSIRSEHVFKLMDHVAEGRSAAAFAVLRHVLQRGDAPLGLLALLARHVRLLWQVKDGLARGETVSSLAKKLKLPPFAVEKTARYAHHFSEEALLQLHATLMATDLSLKTTALDPERALELILYRMGVFGAQKKAATPLGPPS</sequence>
<keyword evidence="6" id="KW-0239">DNA-directed DNA polymerase</keyword>
<dbReference type="InterPro" id="IPR048466">
    <property type="entry name" value="DNA_pol3_delta-like_C"/>
</dbReference>
<dbReference type="EC" id="2.7.7.7" evidence="1"/>
<evidence type="ECO:0000256" key="1">
    <source>
        <dbReference type="ARBA" id="ARBA00012417"/>
    </source>
</evidence>
<evidence type="ECO:0000256" key="6">
    <source>
        <dbReference type="ARBA" id="ARBA00022932"/>
    </source>
</evidence>